<dbReference type="InterPro" id="IPR055411">
    <property type="entry name" value="LRR_FXL15/At3g58940/PEG3-like"/>
</dbReference>
<protein>
    <recommendedName>
        <fullName evidence="1">F-box domain-containing protein</fullName>
    </recommendedName>
</protein>
<dbReference type="PANTHER" id="PTHR34145">
    <property type="entry name" value="OS02G0105600 PROTEIN"/>
    <property type="match status" value="1"/>
</dbReference>
<dbReference type="SUPFAM" id="SSF81383">
    <property type="entry name" value="F-box domain"/>
    <property type="match status" value="1"/>
</dbReference>
<evidence type="ECO:0000313" key="2">
    <source>
        <dbReference type="EMBL" id="GEU32720.1"/>
    </source>
</evidence>
<name>A0A6L2J7S4_TANCI</name>
<dbReference type="PANTHER" id="PTHR34145:SF28">
    <property type="entry name" value="F-BOX DOMAIN-CONTAINING PROTEIN"/>
    <property type="match status" value="1"/>
</dbReference>
<dbReference type="PROSITE" id="PS50181">
    <property type="entry name" value="FBOX"/>
    <property type="match status" value="1"/>
</dbReference>
<evidence type="ECO:0000259" key="1">
    <source>
        <dbReference type="PROSITE" id="PS50181"/>
    </source>
</evidence>
<accession>A0A6L2J7S4</accession>
<dbReference type="AlphaFoldDB" id="A0A6L2J7S4"/>
<proteinExistence type="predicted"/>
<organism evidence="2">
    <name type="scientific">Tanacetum cinerariifolium</name>
    <name type="common">Dalmatian daisy</name>
    <name type="synonym">Chrysanthemum cinerariifolium</name>
    <dbReference type="NCBI Taxonomy" id="118510"/>
    <lineage>
        <taxon>Eukaryota</taxon>
        <taxon>Viridiplantae</taxon>
        <taxon>Streptophyta</taxon>
        <taxon>Embryophyta</taxon>
        <taxon>Tracheophyta</taxon>
        <taxon>Spermatophyta</taxon>
        <taxon>Magnoliopsida</taxon>
        <taxon>eudicotyledons</taxon>
        <taxon>Gunneridae</taxon>
        <taxon>Pentapetalae</taxon>
        <taxon>asterids</taxon>
        <taxon>campanulids</taxon>
        <taxon>Asterales</taxon>
        <taxon>Asteraceae</taxon>
        <taxon>Asteroideae</taxon>
        <taxon>Anthemideae</taxon>
        <taxon>Anthemidinae</taxon>
        <taxon>Tanacetum</taxon>
    </lineage>
</organism>
<dbReference type="InterPro" id="IPR001810">
    <property type="entry name" value="F-box_dom"/>
</dbReference>
<dbReference type="InterPro" id="IPR036047">
    <property type="entry name" value="F-box-like_dom_sf"/>
</dbReference>
<sequence length="525" mass="59953">MENVRVIKTDTKDRISQLPESILHHILAFLDSPKQLVRMSVLSKNWFAITASFPILDFDIGNFNRAIHGCWSPISDSIHVIHKFFNYVDSTTSRFCNQNITSAQTFTLSTMIKDPIQVDIIDRCLELILMKGVKVLKVDFLKWPGVNSDMPLYRVPNILSSASSLTSLKICRCKLPLSLIVDVVKFKSLKTLKLEHVPIDEKVIKHLMTGCPLLEKLTVKHCYGFKRFCVYGLQSLQQVRIRFMSEVERINIEALNLYYLVLNDWDGRAAPSMNFASCKKLTTLSYSGCLSSTLEGSLKLSSHSLKTLMLYSECDLENIDINTPNLLLFSYNGYSQLFSPIKSISDRSIARMECVPDTHVDTLWFRCLRQFLDKKNGFKELKLNIMVGIIDIDELKVSMLAPHELEHVELDPDDIDTLSDYVAVVDVLLWCCRPRSLTLGSHPFLNLEKERHIIEVGITESFTHEKLLQQEDQHHTNIRIVLSSSSNAKQHFSNLDSLLTSLPSVRLLREKITFIKEEVVLEEAG</sequence>
<dbReference type="SMART" id="SM00256">
    <property type="entry name" value="FBOX"/>
    <property type="match status" value="1"/>
</dbReference>
<comment type="caution">
    <text evidence="2">The sequence shown here is derived from an EMBL/GenBank/DDBJ whole genome shotgun (WGS) entry which is preliminary data.</text>
</comment>
<dbReference type="InterPro" id="IPR053772">
    <property type="entry name" value="At1g61320/At1g61330-like"/>
</dbReference>
<gene>
    <name evidence="2" type="ORF">Tci_004698</name>
</gene>
<dbReference type="Gene3D" id="3.80.10.10">
    <property type="entry name" value="Ribonuclease Inhibitor"/>
    <property type="match status" value="1"/>
</dbReference>
<dbReference type="SUPFAM" id="SSF52047">
    <property type="entry name" value="RNI-like"/>
    <property type="match status" value="1"/>
</dbReference>
<dbReference type="Pfam" id="PF12937">
    <property type="entry name" value="F-box-like"/>
    <property type="match status" value="1"/>
</dbReference>
<dbReference type="EMBL" id="BKCJ010000384">
    <property type="protein sequence ID" value="GEU32720.1"/>
    <property type="molecule type" value="Genomic_DNA"/>
</dbReference>
<reference evidence="2" key="1">
    <citation type="journal article" date="2019" name="Sci. Rep.">
        <title>Draft genome of Tanacetum cinerariifolium, the natural source of mosquito coil.</title>
        <authorList>
            <person name="Yamashiro T."/>
            <person name="Shiraishi A."/>
            <person name="Satake H."/>
            <person name="Nakayama K."/>
        </authorList>
    </citation>
    <scope>NUCLEOTIDE SEQUENCE</scope>
</reference>
<dbReference type="Gene3D" id="1.20.1280.50">
    <property type="match status" value="1"/>
</dbReference>
<dbReference type="Pfam" id="PF24758">
    <property type="entry name" value="LRR_At5g56370"/>
    <property type="match status" value="1"/>
</dbReference>
<dbReference type="InterPro" id="IPR032675">
    <property type="entry name" value="LRR_dom_sf"/>
</dbReference>
<feature type="domain" description="F-box" evidence="1">
    <location>
        <begin position="12"/>
        <end position="49"/>
    </location>
</feature>